<dbReference type="EMBL" id="UOFV01000336">
    <property type="protein sequence ID" value="VAX02669.1"/>
    <property type="molecule type" value="Genomic_DNA"/>
</dbReference>
<organism evidence="2">
    <name type="scientific">hydrothermal vent metagenome</name>
    <dbReference type="NCBI Taxonomy" id="652676"/>
    <lineage>
        <taxon>unclassified sequences</taxon>
        <taxon>metagenomes</taxon>
        <taxon>ecological metagenomes</taxon>
    </lineage>
</organism>
<name>A0A3B1AAB6_9ZZZZ</name>
<reference evidence="2" key="1">
    <citation type="submission" date="2018-06" db="EMBL/GenBank/DDBJ databases">
        <authorList>
            <person name="Zhirakovskaya E."/>
        </authorList>
    </citation>
    <scope>NUCLEOTIDE SEQUENCE</scope>
</reference>
<gene>
    <name evidence="2" type="ORF">MNBD_GAMMA19-2057</name>
</gene>
<sequence>MNSHLFIIVFFLISIFSAQSAFGSGGMATGIGTFTTGVSDSGTKRYHVVLDETGQRLHGSVNGEIVERITIDAPDTDIREILIRESKDSHGDVSLLITAGDEFLEKFNQATLYVKPAYSALKLVERVDGYWEQRNPVLIPLTQNNPGQKLQDHIVAFQLTSLGEKKLVKNASPFIEGENNYSGISAGNTSDRNMTSALWPWVMSGALLIMAWFISHWMHALGWRGGR</sequence>
<dbReference type="AlphaFoldDB" id="A0A3B1AAB6"/>
<evidence type="ECO:0000313" key="2">
    <source>
        <dbReference type="EMBL" id="VAX02669.1"/>
    </source>
</evidence>
<keyword evidence="1" id="KW-0472">Membrane</keyword>
<proteinExistence type="predicted"/>
<accession>A0A3B1AAB6</accession>
<protein>
    <submittedName>
        <fullName evidence="2">Uncharacterized protein</fullName>
    </submittedName>
</protein>
<feature type="transmembrane region" description="Helical" evidence="1">
    <location>
        <begin position="198"/>
        <end position="218"/>
    </location>
</feature>
<evidence type="ECO:0000256" key="1">
    <source>
        <dbReference type="SAM" id="Phobius"/>
    </source>
</evidence>
<keyword evidence="1" id="KW-0812">Transmembrane</keyword>
<keyword evidence="1" id="KW-1133">Transmembrane helix</keyword>